<accession>A0A3R7P4F7</accession>
<dbReference type="EMBL" id="PXNQ02000006">
    <property type="protein sequence ID" value="RNF34464.1"/>
    <property type="molecule type" value="Genomic_DNA"/>
</dbReference>
<keyword evidence="3" id="KW-1185">Reference proteome</keyword>
<reference evidence="2" key="1">
    <citation type="submission" date="2018-05" db="EMBL/GenBank/DDBJ databases">
        <title>Reclassification of Methylarcula marina and Methylarcula terricola as Paracoccus methylarcula sp.nov., comb.nov. and Paracoccus terricola comb.nov.</title>
        <authorList>
            <person name="Shmareva M.N."/>
            <person name="Doronina N.V."/>
            <person name="Vasilenko O.V."/>
            <person name="Tarlachkov S.V."/>
            <person name="Trotsenko Y.A."/>
        </authorList>
    </citation>
    <scope>NUCLEOTIDE SEQUENCE [LARGE SCALE GENOMIC DNA]</scope>
    <source>
        <strain evidence="2">VKM B-2159</strain>
    </source>
</reference>
<evidence type="ECO:0000256" key="1">
    <source>
        <dbReference type="SAM" id="MobiDB-lite"/>
    </source>
</evidence>
<feature type="region of interest" description="Disordered" evidence="1">
    <location>
        <begin position="1727"/>
        <end position="1747"/>
    </location>
</feature>
<feature type="compositionally biased region" description="Polar residues" evidence="1">
    <location>
        <begin position="1729"/>
        <end position="1746"/>
    </location>
</feature>
<dbReference type="RefSeq" id="WP_106691503.1">
    <property type="nucleotide sequence ID" value="NZ_PXNQ02000006.1"/>
</dbReference>
<gene>
    <name evidence="2" type="ORF">A7A09_011285</name>
</gene>
<dbReference type="InterPro" id="IPR012332">
    <property type="entry name" value="Autotransporter_pectin_lyase_C"/>
</dbReference>
<dbReference type="Gene3D" id="2.160.20.20">
    <property type="match status" value="1"/>
</dbReference>
<dbReference type="InterPro" id="IPR036709">
    <property type="entry name" value="Autotransporte_beta_dom_sf"/>
</dbReference>
<evidence type="ECO:0000313" key="2">
    <source>
        <dbReference type="EMBL" id="RNF34464.1"/>
    </source>
</evidence>
<dbReference type="SUPFAM" id="SSF103515">
    <property type="entry name" value="Autotransporter"/>
    <property type="match status" value="1"/>
</dbReference>
<proteinExistence type="predicted"/>
<dbReference type="Proteomes" id="UP000238137">
    <property type="component" value="Unassembled WGS sequence"/>
</dbReference>
<evidence type="ECO:0000313" key="3">
    <source>
        <dbReference type="Proteomes" id="UP000238137"/>
    </source>
</evidence>
<organism evidence="2 3">
    <name type="scientific">Paracoccus methylarcula</name>
    <dbReference type="NCBI Taxonomy" id="72022"/>
    <lineage>
        <taxon>Bacteria</taxon>
        <taxon>Pseudomonadati</taxon>
        <taxon>Pseudomonadota</taxon>
        <taxon>Alphaproteobacteria</taxon>
        <taxon>Rhodobacterales</taxon>
        <taxon>Paracoccaceae</taxon>
        <taxon>Paracoccus</taxon>
    </lineage>
</organism>
<evidence type="ECO:0008006" key="4">
    <source>
        <dbReference type="Google" id="ProtNLM"/>
    </source>
</evidence>
<protein>
    <recommendedName>
        <fullName evidence="4">Autotransporter domain-containing protein</fullName>
    </recommendedName>
</protein>
<comment type="caution">
    <text evidence="2">The sequence shown here is derived from an EMBL/GenBank/DDBJ whole genome shotgun (WGS) entry which is preliminary data.</text>
</comment>
<name>A0A3R7P4F7_9RHOB</name>
<sequence length="1795" mass="185961">MYSRPFNLRRPILRSRLLLSTALIGIGTLVAPAIGQGQDYYLDNTQGEGQTGWFPVTGSWSPADKIWFKDGNGVAREWKNGVTAVLTKGANSAGVILTYTGDESIVPEEIRLDSGSYTLAGGVIGEHDKTVRLNNQAGPGESLTVSAALAGSIIIGDGEPEDSEQWVHYTGNSQSSGDTRMMDDLTVETGARFSSTGTTTGELKNFGRTDLDGSHIGDVTNLDGAELSGSGTIKGALENDSGIIHLSNETLSVTNGVQNSIHVEPETPEEEIETIPSATLNGYGRIAGTVTNHLKGEIETGSALDDINGVLGTGYLANHGTITINNQDTLDSPDVGNFGDLYVKGTGVITGNLTQEDGSTLNLDTDGVLVVGSFTNNFFDEPKPGHEIFEKPTVIIDDGKTLRTSAPTAGTNGNIVNNGVMVVENGTLEATGQILNNPGAGLLLNDATIIGNLVNNGGPDEEMGTIRVKGNTETDITGRLTNDGLINLTTNQSHSTLRVINPDPANPDDGGGVFLNNGKIDVRVTHSSTLTIEAKTIRLGKESDIDVGAVVLDGVVTNSGDLTYLYPSAGAKLFGMLTNTESGILEFRTEVVGGNQNIVNRGRMTVEATDDGSRATLEDLGTLDNWDSLTVSALEGKIGMLSATIVNNYGDMTLAGGSITALDSFINTPDGQIWLDGGLITAGLQNAGTLQGAGTIDGDLINTGSLLDLSGEITGRLTYQGGTIDIDESLSAGSLTNNDKILIEVGDTLSLTSMEDSENNDRITVSGALSADGDINNNTGAVLILSDGTIDGDVVNAGRIRGSGTITGAVTITAGDPQADPAVPRGQLIVGEADTMTIAGDIKNSGLIVVSGALSTERNLDNEDGGVVRLNGGTITGAVRNNDGGLVDIRSSSTISGSLTNNGTIKLSGVGVGATLDIDGNFTNASDINVGDESSFLTIIADEIALNKGSTIDVDRVELIGTVLNSVNLNYSEDGAISGDLINNAAGQITISADVDGQGSDIDNRGSLLVTSDADSDGNLHDVGALTNSGGLIIEAGRSVSADKIMNEGTGQMQVAGRLISAENPVVNEGDLDVSGAIDGNLKNSGGTTTLSDGTINGDVRNSAKLTGTATINGALSNTPEGKATLGGTIGEVKNAGLLTTGGDLSVTGLKNTGRVEVNGEDTLQSDSMVNNQGTLWIAGTLEAGLNNKADATTDLSGGKIVGSMTNSGALNGSGVITGKLTHSQSGTLNIDGKLSVDSLLNDGKFLVGSDDTLSATNGVDNNGRITVAGALAGDVDNSGYFGQSGLLDGSLVTTGEAVVGGTVTGDLDYLDGTLALSDGVNIGGTLSLGQNYILDNAVNAKRTHVLQDVQLRLGGRLTGNLVNDGIVVAGNGAEVGGVLHNNEIVSLQGADRTGDVLTTGGLSGNGIYALDVNLSDFTADRIDVRGGAATGHYELQLNYIGEAGATRIGERVALLNVEDGLGAQNNFTYSYNPTDTASEKLVYSVEQDGAHGDVYLINSINPAIGAVFGNVKLTQSLIGSVVNRPTSPFVTGLAFEDPEKPCGVGSWGRGTGGYAKATGATDNGVSKIDSTVDATYYGMQVGTDFACFDNRYAGWNMSFGGFLGVNQGDTTQPVYAVDGRDSRNVTRQLRSRNEVDFDQLYAGIYATATKGRMQADLQYRYERTDFTIENKPVTGAGLGLDKADFASTGGTLSGSFSYLFSVGDDGWTVVPNVALPIRACRRIRSNSRKASNSISRTTNPRSVSPGQRLRKLLSDLNRTRPSMPLRPARFTRTSPIRAYRISLDRMTRVSSRSD</sequence>